<sequence>MTRNATVRSGDDTPLRRLLSLPIVGFAPWLLLVLVEGPGRVALASGLACALAIAITASGAAIGRRPKLLEVSGIVVFGLMLIVVVAFPDTRHWLGLWAAEICNAVIALVTVGSIVARRPFTVAYAREMTEREHWDSPLFMRVNYALSSAWATAFLASAIVGYLGDGPLHDPTNIWTNWVIQVALVIAAIAFTNWYPHKALARYSPEPA</sequence>
<organism evidence="2 3">
    <name type="scientific">Flexivirga caeni</name>
    <dbReference type="NCBI Taxonomy" id="2294115"/>
    <lineage>
        <taxon>Bacteria</taxon>
        <taxon>Bacillati</taxon>
        <taxon>Actinomycetota</taxon>
        <taxon>Actinomycetes</taxon>
        <taxon>Micrococcales</taxon>
        <taxon>Dermacoccaceae</taxon>
        <taxon>Flexivirga</taxon>
    </lineage>
</organism>
<feature type="transmembrane region" description="Helical" evidence="1">
    <location>
        <begin position="18"/>
        <end position="35"/>
    </location>
</feature>
<name>A0A3M9M9K6_9MICO</name>
<dbReference type="EMBL" id="RJJQ01000008">
    <property type="protein sequence ID" value="RNI22234.1"/>
    <property type="molecule type" value="Genomic_DNA"/>
</dbReference>
<evidence type="ECO:0000313" key="3">
    <source>
        <dbReference type="Proteomes" id="UP000271678"/>
    </source>
</evidence>
<keyword evidence="1" id="KW-0812">Transmembrane</keyword>
<feature type="transmembrane region" description="Helical" evidence="1">
    <location>
        <begin position="175"/>
        <end position="195"/>
    </location>
</feature>
<proteinExistence type="predicted"/>
<feature type="transmembrane region" description="Helical" evidence="1">
    <location>
        <begin position="68"/>
        <end position="87"/>
    </location>
</feature>
<feature type="transmembrane region" description="Helical" evidence="1">
    <location>
        <begin position="138"/>
        <end position="163"/>
    </location>
</feature>
<gene>
    <name evidence="2" type="ORF">EFY87_09675</name>
</gene>
<reference evidence="2 3" key="1">
    <citation type="submission" date="2018-11" db="EMBL/GenBank/DDBJ databases">
        <title>Draft genome of Simplicispira Flexivirga sp. BO-16.</title>
        <authorList>
            <person name="Im W.T."/>
        </authorList>
    </citation>
    <scope>NUCLEOTIDE SEQUENCE [LARGE SCALE GENOMIC DNA]</scope>
    <source>
        <strain evidence="2 3">BO-16</strain>
    </source>
</reference>
<feature type="transmembrane region" description="Helical" evidence="1">
    <location>
        <begin position="93"/>
        <end position="117"/>
    </location>
</feature>
<accession>A0A3M9M9K6</accession>
<evidence type="ECO:0008006" key="4">
    <source>
        <dbReference type="Google" id="ProtNLM"/>
    </source>
</evidence>
<dbReference type="RefSeq" id="WP_123271273.1">
    <property type="nucleotide sequence ID" value="NZ_RJJQ01000008.1"/>
</dbReference>
<comment type="caution">
    <text evidence="2">The sequence shown here is derived from an EMBL/GenBank/DDBJ whole genome shotgun (WGS) entry which is preliminary data.</text>
</comment>
<keyword evidence="1" id="KW-1133">Transmembrane helix</keyword>
<dbReference type="Proteomes" id="UP000271678">
    <property type="component" value="Unassembled WGS sequence"/>
</dbReference>
<dbReference type="OrthoDB" id="3870305at2"/>
<keyword evidence="1" id="KW-0472">Membrane</keyword>
<keyword evidence="3" id="KW-1185">Reference proteome</keyword>
<dbReference type="AlphaFoldDB" id="A0A3M9M9K6"/>
<evidence type="ECO:0000256" key="1">
    <source>
        <dbReference type="SAM" id="Phobius"/>
    </source>
</evidence>
<protein>
    <recommendedName>
        <fullName evidence="4">DUF3159 domain-containing protein</fullName>
    </recommendedName>
</protein>
<feature type="transmembrane region" description="Helical" evidence="1">
    <location>
        <begin position="41"/>
        <end position="61"/>
    </location>
</feature>
<evidence type="ECO:0000313" key="2">
    <source>
        <dbReference type="EMBL" id="RNI22234.1"/>
    </source>
</evidence>